<gene>
    <name evidence="11" type="ORF">AC631_05796</name>
</gene>
<evidence type="ECO:0000256" key="5">
    <source>
        <dbReference type="ARBA" id="ARBA00023128"/>
    </source>
</evidence>
<accession>A0A0V1PQI8</accession>
<dbReference type="Proteomes" id="UP000054251">
    <property type="component" value="Unassembled WGS sequence"/>
</dbReference>
<evidence type="ECO:0000313" key="11">
    <source>
        <dbReference type="EMBL" id="KRZ98442.1"/>
    </source>
</evidence>
<keyword evidence="4 11" id="KW-0689">Ribosomal protein</keyword>
<dbReference type="Gene3D" id="2.40.50.100">
    <property type="match status" value="1"/>
</dbReference>
<evidence type="ECO:0000256" key="8">
    <source>
        <dbReference type="ARBA" id="ARBA00035465"/>
    </source>
</evidence>
<dbReference type="GO" id="GO:0005762">
    <property type="term" value="C:mitochondrial large ribosomal subunit"/>
    <property type="evidence" value="ECO:0007669"/>
    <property type="project" value="TreeGrafter"/>
</dbReference>
<evidence type="ECO:0000256" key="3">
    <source>
        <dbReference type="ARBA" id="ARBA00022946"/>
    </source>
</evidence>
<sequence length="385" mass="44240">MSFLKQVGRLIRPNEYSSTIFQTSFLNNITQLRTATKRAAGSKTNKNDSAGRRLGPKAYEGHFVKPGQIIMRQRGTKIHPGENVDIGKDHTIFAIEPGYVRFYYDPFHPLRKYVGVALRKDLNLPTPHFSPRVRRFGYEKITDPAEAEKEENHMSRKEYLQQPELEKIRQEKQQDENQKASIFENTLSTQFTLNLNEADFQLAVNRLLNISQLTNIGQTLEEAEAQSTYNYIFDLKLSCKKGEITLEEYSNLKMHYIQFAQTLDRKVTIDAQGNPCAFVAPKDKKEKQDEILGRLEKEFSNRVISEKDKETISDLIMTPGIYNKSQQAHLKDRFLPSVLPLTVKQTVVENIDPKKPPKGVTVTRIFDEDTKQIKVIGRTKEAFIG</sequence>
<comment type="caution">
    <text evidence="11">The sequence shown here is derived from an EMBL/GenBank/DDBJ whole genome shotgun (WGS) entry which is preliminary data.</text>
</comment>
<dbReference type="PANTHER" id="PTHR15893">
    <property type="entry name" value="RIBOSOMAL PROTEIN L27"/>
    <property type="match status" value="1"/>
</dbReference>
<dbReference type="AlphaFoldDB" id="A0A0V1PQI8"/>
<dbReference type="PRINTS" id="PR00063">
    <property type="entry name" value="RIBOSOMALL27"/>
</dbReference>
<feature type="region of interest" description="Disordered" evidence="9">
    <location>
        <begin position="144"/>
        <end position="163"/>
    </location>
</feature>
<dbReference type="RefSeq" id="XP_015464545.1">
    <property type="nucleotide sequence ID" value="XM_015614625.1"/>
</dbReference>
<comment type="similarity">
    <text evidence="2">Belongs to the bacterial ribosomal protein bL27 family.</text>
</comment>
<dbReference type="InterPro" id="IPR041244">
    <property type="entry name" value="Ribosomal_bL27m_C"/>
</dbReference>
<dbReference type="Pfam" id="PF01016">
    <property type="entry name" value="Ribosomal_L27"/>
    <property type="match status" value="1"/>
</dbReference>
<evidence type="ECO:0000256" key="6">
    <source>
        <dbReference type="ARBA" id="ARBA00023274"/>
    </source>
</evidence>
<dbReference type="NCBIfam" id="TIGR00062">
    <property type="entry name" value="L27"/>
    <property type="match status" value="1"/>
</dbReference>
<dbReference type="PANTHER" id="PTHR15893:SF0">
    <property type="entry name" value="LARGE RIBOSOMAL SUBUNIT PROTEIN BL27M"/>
    <property type="match status" value="1"/>
</dbReference>
<dbReference type="SUPFAM" id="SSF110324">
    <property type="entry name" value="Ribosomal L27 protein-like"/>
    <property type="match status" value="1"/>
</dbReference>
<keyword evidence="12" id="KW-1185">Reference proteome</keyword>
<evidence type="ECO:0000256" key="1">
    <source>
        <dbReference type="ARBA" id="ARBA00004173"/>
    </source>
</evidence>
<evidence type="ECO:0000256" key="7">
    <source>
        <dbReference type="ARBA" id="ARBA00035267"/>
    </source>
</evidence>
<dbReference type="GO" id="GO:0006412">
    <property type="term" value="P:translation"/>
    <property type="evidence" value="ECO:0007669"/>
    <property type="project" value="InterPro"/>
</dbReference>
<dbReference type="OrthoDB" id="1867012at2759"/>
<keyword evidence="3" id="KW-0809">Transit peptide</keyword>
<evidence type="ECO:0000259" key="10">
    <source>
        <dbReference type="Pfam" id="PF18471"/>
    </source>
</evidence>
<evidence type="ECO:0000256" key="2">
    <source>
        <dbReference type="ARBA" id="ARBA00010797"/>
    </source>
</evidence>
<evidence type="ECO:0000256" key="4">
    <source>
        <dbReference type="ARBA" id="ARBA00022980"/>
    </source>
</evidence>
<dbReference type="Pfam" id="PF18471">
    <property type="entry name" value="Ribosomal_L27_C"/>
    <property type="match status" value="1"/>
</dbReference>
<keyword evidence="5" id="KW-0496">Mitochondrion</keyword>
<evidence type="ECO:0000313" key="12">
    <source>
        <dbReference type="Proteomes" id="UP000054251"/>
    </source>
</evidence>
<protein>
    <recommendedName>
        <fullName evidence="7">Large ribosomal subunit protein bL27m</fullName>
    </recommendedName>
    <alternativeName>
        <fullName evidence="8">54S ribosomal protein L2, mitochondrial</fullName>
    </alternativeName>
</protein>
<proteinExistence type="inferred from homology"/>
<feature type="region of interest" description="Disordered" evidence="9">
    <location>
        <begin position="36"/>
        <end position="57"/>
    </location>
</feature>
<comment type="subcellular location">
    <subcellularLocation>
        <location evidence="1">Mitochondrion</location>
    </subcellularLocation>
</comment>
<organism evidence="11 12">
    <name type="scientific">Debaryomyces fabryi</name>
    <dbReference type="NCBI Taxonomy" id="58627"/>
    <lineage>
        <taxon>Eukaryota</taxon>
        <taxon>Fungi</taxon>
        <taxon>Dikarya</taxon>
        <taxon>Ascomycota</taxon>
        <taxon>Saccharomycotina</taxon>
        <taxon>Pichiomycetes</taxon>
        <taxon>Debaryomycetaceae</taxon>
        <taxon>Debaryomyces</taxon>
    </lineage>
</organism>
<feature type="domain" description="Large ribosomal subunit protein bL27m C-terminal" evidence="10">
    <location>
        <begin position="142"/>
        <end position="384"/>
    </location>
</feature>
<keyword evidence="6" id="KW-0687">Ribonucleoprotein</keyword>
<dbReference type="InterPro" id="IPR001684">
    <property type="entry name" value="Ribosomal_bL27"/>
</dbReference>
<dbReference type="PROSITE" id="PS00831">
    <property type="entry name" value="RIBOSOMAL_L27"/>
    <property type="match status" value="1"/>
</dbReference>
<dbReference type="FunFam" id="2.40.50.100:FF:000042">
    <property type="entry name" value="50S ribosomal protein L27"/>
    <property type="match status" value="1"/>
</dbReference>
<dbReference type="EMBL" id="LMYN01000285">
    <property type="protein sequence ID" value="KRZ98442.1"/>
    <property type="molecule type" value="Genomic_DNA"/>
</dbReference>
<evidence type="ECO:0000256" key="9">
    <source>
        <dbReference type="SAM" id="MobiDB-lite"/>
    </source>
</evidence>
<reference evidence="11 12" key="1">
    <citation type="submission" date="2015-11" db="EMBL/GenBank/DDBJ databases">
        <title>The genome of Debaryomyces fabryi.</title>
        <authorList>
            <person name="Tafer H."/>
            <person name="Lopandic K."/>
        </authorList>
    </citation>
    <scope>NUCLEOTIDE SEQUENCE [LARGE SCALE GENOMIC DNA]</scope>
    <source>
        <strain evidence="11 12">CBS 789</strain>
    </source>
</reference>
<dbReference type="GeneID" id="26842805"/>
<dbReference type="GO" id="GO:0003735">
    <property type="term" value="F:structural constituent of ribosome"/>
    <property type="evidence" value="ECO:0007669"/>
    <property type="project" value="InterPro"/>
</dbReference>
<dbReference type="InterPro" id="IPR018261">
    <property type="entry name" value="Ribosomal_bL27_CS"/>
</dbReference>
<name>A0A0V1PQI8_9ASCO</name>